<dbReference type="Gene3D" id="3.10.100.10">
    <property type="entry name" value="Mannose-Binding Protein A, subunit A"/>
    <property type="match status" value="1"/>
</dbReference>
<dbReference type="InterPro" id="IPR016187">
    <property type="entry name" value="CTDL_fold"/>
</dbReference>
<dbReference type="PANTHER" id="PTHR45784">
    <property type="entry name" value="C-TYPE LECTIN DOMAIN FAMILY 20 MEMBER A-RELATED"/>
    <property type="match status" value="1"/>
</dbReference>
<dbReference type="PANTHER" id="PTHR45784:SF3">
    <property type="entry name" value="C-TYPE LECTIN DOMAIN FAMILY 4 MEMBER K-LIKE-RELATED"/>
    <property type="match status" value="1"/>
</dbReference>
<name>A0A3Q3FBU6_9LABR</name>
<organism evidence="2 3">
    <name type="scientific">Labrus bergylta</name>
    <name type="common">ballan wrasse</name>
    <dbReference type="NCBI Taxonomy" id="56723"/>
    <lineage>
        <taxon>Eukaryota</taxon>
        <taxon>Metazoa</taxon>
        <taxon>Chordata</taxon>
        <taxon>Craniata</taxon>
        <taxon>Vertebrata</taxon>
        <taxon>Euteleostomi</taxon>
        <taxon>Actinopterygii</taxon>
        <taxon>Neopterygii</taxon>
        <taxon>Teleostei</taxon>
        <taxon>Neoteleostei</taxon>
        <taxon>Acanthomorphata</taxon>
        <taxon>Eupercaria</taxon>
        <taxon>Labriformes</taxon>
        <taxon>Labridae</taxon>
        <taxon>Labrus</taxon>
    </lineage>
</organism>
<feature type="domain" description="C-type lectin" evidence="1">
    <location>
        <begin position="29"/>
        <end position="148"/>
    </location>
</feature>
<dbReference type="InterPro" id="IPR001304">
    <property type="entry name" value="C-type_lectin-like"/>
</dbReference>
<dbReference type="GeneTree" id="ENSGT00940000173660"/>
<dbReference type="Proteomes" id="UP000261660">
    <property type="component" value="Unplaced"/>
</dbReference>
<reference evidence="2" key="2">
    <citation type="submission" date="2025-09" db="UniProtKB">
        <authorList>
            <consortium name="Ensembl"/>
        </authorList>
    </citation>
    <scope>IDENTIFICATION</scope>
</reference>
<keyword evidence="3" id="KW-1185">Reference proteome</keyword>
<protein>
    <recommendedName>
        <fullName evidence="1">C-type lectin domain-containing protein</fullName>
    </recommendedName>
</protein>
<dbReference type="AlphaFoldDB" id="A0A3Q3FBU6"/>
<accession>A0A3Q3FBU6</accession>
<dbReference type="STRING" id="56723.ENSLBEP00000016878"/>
<reference evidence="2" key="1">
    <citation type="submission" date="2025-08" db="UniProtKB">
        <authorList>
            <consortium name="Ensembl"/>
        </authorList>
    </citation>
    <scope>IDENTIFICATION</scope>
</reference>
<dbReference type="InParanoid" id="A0A3Q3FBU6"/>
<evidence type="ECO:0000313" key="2">
    <source>
        <dbReference type="Ensembl" id="ENSLBEP00000016878.1"/>
    </source>
</evidence>
<dbReference type="CDD" id="cd00037">
    <property type="entry name" value="CLECT"/>
    <property type="match status" value="1"/>
</dbReference>
<dbReference type="Ensembl" id="ENSLBET00000017829.1">
    <property type="protein sequence ID" value="ENSLBEP00000016878.1"/>
    <property type="gene ID" value="ENSLBEG00000013024.1"/>
</dbReference>
<proteinExistence type="predicted"/>
<dbReference type="PROSITE" id="PS50041">
    <property type="entry name" value="C_TYPE_LECTIN_2"/>
    <property type="match status" value="1"/>
</dbReference>
<dbReference type="Pfam" id="PF00059">
    <property type="entry name" value="Lectin_C"/>
    <property type="match status" value="1"/>
</dbReference>
<sequence>QQIGVCPQGGYLLVFNNGKQLFQHLRLCCHFFFSTTDKVILIKKVMTWEEAVNYCRENHRDLVSITDLHQQRWVEARVKDASTDHVWLGLRYTCLMDLWFWLNDNLVTYENWAHSDGECDRCYYAAAMNKSGNWVKKADTETFNFICALK</sequence>
<dbReference type="SUPFAM" id="SSF56436">
    <property type="entry name" value="C-type lectin-like"/>
    <property type="match status" value="1"/>
</dbReference>
<dbReference type="SMART" id="SM00034">
    <property type="entry name" value="CLECT"/>
    <property type="match status" value="1"/>
</dbReference>
<evidence type="ECO:0000259" key="1">
    <source>
        <dbReference type="PROSITE" id="PS50041"/>
    </source>
</evidence>
<dbReference type="InterPro" id="IPR016186">
    <property type="entry name" value="C-type_lectin-like/link_sf"/>
</dbReference>
<evidence type="ECO:0000313" key="3">
    <source>
        <dbReference type="Proteomes" id="UP000261660"/>
    </source>
</evidence>